<evidence type="ECO:0000313" key="1">
    <source>
        <dbReference type="EMBL" id="POW18211.1"/>
    </source>
</evidence>
<gene>
    <name evidence="1" type="ORF">PSHT_06039</name>
</gene>
<reference evidence="2" key="2">
    <citation type="journal article" date="2018" name="BMC Genomics">
        <title>Genomic insights into host adaptation between the wheat stripe rust pathogen (Puccinia striiformis f. sp. tritici) and the barley stripe rust pathogen (Puccinia striiformis f. sp. hordei).</title>
        <authorList>
            <person name="Xia C."/>
            <person name="Wang M."/>
            <person name="Yin C."/>
            <person name="Cornejo O.E."/>
            <person name="Hulbert S.H."/>
            <person name="Chen X."/>
        </authorList>
    </citation>
    <scope>NUCLEOTIDE SEQUENCE [LARGE SCALE GENOMIC DNA]</scope>
    <source>
        <strain evidence="2">93TX-2</strain>
    </source>
</reference>
<organism evidence="1 2">
    <name type="scientific">Puccinia striiformis</name>
    <dbReference type="NCBI Taxonomy" id="27350"/>
    <lineage>
        <taxon>Eukaryota</taxon>
        <taxon>Fungi</taxon>
        <taxon>Dikarya</taxon>
        <taxon>Basidiomycota</taxon>
        <taxon>Pucciniomycotina</taxon>
        <taxon>Pucciniomycetes</taxon>
        <taxon>Pucciniales</taxon>
        <taxon>Pucciniaceae</taxon>
        <taxon>Puccinia</taxon>
    </lineage>
</organism>
<comment type="caution">
    <text evidence="1">The sequence shown here is derived from an EMBL/GenBank/DDBJ whole genome shotgun (WGS) entry which is preliminary data.</text>
</comment>
<evidence type="ECO:0000313" key="2">
    <source>
        <dbReference type="Proteomes" id="UP000238274"/>
    </source>
</evidence>
<reference evidence="1 2" key="1">
    <citation type="submission" date="2017-12" db="EMBL/GenBank/DDBJ databases">
        <title>Gene loss provides genomic basis for host adaptation in cereal stripe rust fungi.</title>
        <authorList>
            <person name="Xia C."/>
        </authorList>
    </citation>
    <scope>NUCLEOTIDE SEQUENCE [LARGE SCALE GENOMIC DNA]</scope>
    <source>
        <strain evidence="1 2">93TX-2</strain>
    </source>
</reference>
<dbReference type="VEuPathDB" id="FungiDB:PSHT_06039"/>
<proteinExistence type="predicted"/>
<protein>
    <submittedName>
        <fullName evidence="1">Uncharacterized protein</fullName>
    </submittedName>
</protein>
<feature type="non-terminal residue" evidence="1">
    <location>
        <position position="73"/>
    </location>
</feature>
<accession>A0A2S4W8Y8</accession>
<dbReference type="AlphaFoldDB" id="A0A2S4W8Y8"/>
<sequence>AIWRAPVTAQKPLVPLRIINIHNILRKTVNRCICAIKAWHLFHDAPYPNIVKGKVAVVLRASAWIDSTSPPPH</sequence>
<dbReference type="Proteomes" id="UP000238274">
    <property type="component" value="Unassembled WGS sequence"/>
</dbReference>
<dbReference type="OrthoDB" id="10693620at2759"/>
<dbReference type="EMBL" id="PKSM01000069">
    <property type="protein sequence ID" value="POW18211.1"/>
    <property type="molecule type" value="Genomic_DNA"/>
</dbReference>
<keyword evidence="2" id="KW-1185">Reference proteome</keyword>
<feature type="non-terminal residue" evidence="1">
    <location>
        <position position="1"/>
    </location>
</feature>
<reference evidence="2" key="3">
    <citation type="journal article" date="2018" name="Mol. Plant Microbe Interact.">
        <title>Genome sequence resources for the wheat stripe rust pathogen (Puccinia striiformis f. sp. tritici) and the barley stripe rust pathogen (Puccinia striiformis f. sp. hordei).</title>
        <authorList>
            <person name="Xia C."/>
            <person name="Wang M."/>
            <person name="Yin C."/>
            <person name="Cornejo O.E."/>
            <person name="Hulbert S.H."/>
            <person name="Chen X."/>
        </authorList>
    </citation>
    <scope>NUCLEOTIDE SEQUENCE [LARGE SCALE GENOMIC DNA]</scope>
    <source>
        <strain evidence="2">93TX-2</strain>
    </source>
</reference>
<name>A0A2S4W8Y8_9BASI</name>